<feature type="domain" description="Rad50/SbcC-type AAA" evidence="1">
    <location>
        <begin position="5"/>
        <end position="208"/>
    </location>
</feature>
<reference evidence="3" key="1">
    <citation type="journal article" date="2019" name="Int. J. Syst. Evol. Microbiol.">
        <title>The Global Catalogue of Microorganisms (GCM) 10K type strain sequencing project: providing services to taxonomists for standard genome sequencing and annotation.</title>
        <authorList>
            <consortium name="The Broad Institute Genomics Platform"/>
            <consortium name="The Broad Institute Genome Sequencing Center for Infectious Disease"/>
            <person name="Wu L."/>
            <person name="Ma J."/>
        </authorList>
    </citation>
    <scope>NUCLEOTIDE SEQUENCE [LARGE SCALE GENOMIC DNA]</scope>
    <source>
        <strain evidence="3">SHR3</strain>
    </source>
</reference>
<dbReference type="SUPFAM" id="SSF52540">
    <property type="entry name" value="P-loop containing nucleoside triphosphate hydrolases"/>
    <property type="match status" value="1"/>
</dbReference>
<gene>
    <name evidence="2" type="ORF">ACFPTN_11150</name>
</gene>
<dbReference type="EMBL" id="JBHSOG010000043">
    <property type="protein sequence ID" value="MFC5769931.1"/>
    <property type="molecule type" value="Genomic_DNA"/>
</dbReference>
<evidence type="ECO:0000313" key="3">
    <source>
        <dbReference type="Proteomes" id="UP001595974"/>
    </source>
</evidence>
<comment type="caution">
    <text evidence="2">The sequence shown here is derived from an EMBL/GenBank/DDBJ whole genome shotgun (WGS) entry which is preliminary data.</text>
</comment>
<dbReference type="Proteomes" id="UP001595974">
    <property type="component" value="Unassembled WGS sequence"/>
</dbReference>
<dbReference type="RefSeq" id="WP_385961162.1">
    <property type="nucleotide sequence ID" value="NZ_JBHSOG010000043.1"/>
</dbReference>
<dbReference type="InterPro" id="IPR038729">
    <property type="entry name" value="Rad50/SbcC_AAA"/>
</dbReference>
<proteinExistence type="predicted"/>
<dbReference type="PANTHER" id="PTHR32114">
    <property type="entry name" value="ABC TRANSPORTER ABCH.3"/>
    <property type="match status" value="1"/>
</dbReference>
<dbReference type="PANTHER" id="PTHR32114:SF2">
    <property type="entry name" value="ABC TRANSPORTER ABCH.3"/>
    <property type="match status" value="1"/>
</dbReference>
<evidence type="ECO:0000313" key="2">
    <source>
        <dbReference type="EMBL" id="MFC5769931.1"/>
    </source>
</evidence>
<accession>A0ABW1ASG1</accession>
<organism evidence="2 3">
    <name type="scientific">Thauera sinica</name>
    <dbReference type="NCBI Taxonomy" id="2665146"/>
    <lineage>
        <taxon>Bacteria</taxon>
        <taxon>Pseudomonadati</taxon>
        <taxon>Pseudomonadota</taxon>
        <taxon>Betaproteobacteria</taxon>
        <taxon>Rhodocyclales</taxon>
        <taxon>Zoogloeaceae</taxon>
        <taxon>Thauera</taxon>
    </lineage>
</organism>
<keyword evidence="3" id="KW-1185">Reference proteome</keyword>
<protein>
    <submittedName>
        <fullName evidence="2">AAA family ATPase</fullName>
    </submittedName>
</protein>
<sequence length="275" mass="29577">MKPLKLALQAFGPFAGREEVDFTRLPAGALFLISGPTGAGKTSILDGITYALYGDTSGGERSAREMRSHHADDALQTEVEFEFALGEQRYRVRRIPEQERAALRGQGLVRVLAKAELSRLDGDAWTPVAHKATEVTALVEDLLGFKADQFRQVVLLPQGQFRKLLSAGSNEREKILETLFGTAAYKRVQDALKAEAAALAQRGEQARLQRETLLLQAGVDTMDALLAQRAALQEAQAGLAAEERRARDDDAAARAALQQGQAGAALLAEAAAATA</sequence>
<dbReference type="Gene3D" id="3.40.50.300">
    <property type="entry name" value="P-loop containing nucleotide triphosphate hydrolases"/>
    <property type="match status" value="1"/>
</dbReference>
<dbReference type="Pfam" id="PF13476">
    <property type="entry name" value="AAA_23"/>
    <property type="match status" value="1"/>
</dbReference>
<dbReference type="InterPro" id="IPR027417">
    <property type="entry name" value="P-loop_NTPase"/>
</dbReference>
<name>A0ABW1ASG1_9RHOO</name>
<feature type="non-terminal residue" evidence="2">
    <location>
        <position position="275"/>
    </location>
</feature>
<evidence type="ECO:0000259" key="1">
    <source>
        <dbReference type="Pfam" id="PF13476"/>
    </source>
</evidence>